<dbReference type="InterPro" id="IPR050194">
    <property type="entry name" value="Glycosyltransferase_grp1"/>
</dbReference>
<evidence type="ECO:0000313" key="3">
    <source>
        <dbReference type="EMBL" id="PWW45223.1"/>
    </source>
</evidence>
<name>A0A855YGR7_9BACL</name>
<feature type="domain" description="Glycosyltransferase subfamily 4-like N-terminal" evidence="2">
    <location>
        <begin position="77"/>
        <end position="177"/>
    </location>
</feature>
<comment type="caution">
    <text evidence="3">The sequence shown here is derived from an EMBL/GenBank/DDBJ whole genome shotgun (WGS) entry which is preliminary data.</text>
</comment>
<dbReference type="PANTHER" id="PTHR45947:SF3">
    <property type="entry name" value="SULFOQUINOVOSYL TRANSFERASE SQD2"/>
    <property type="match status" value="1"/>
</dbReference>
<organism evidence="3 4">
    <name type="scientific">Paenibacillus pabuli</name>
    <dbReference type="NCBI Taxonomy" id="1472"/>
    <lineage>
        <taxon>Bacteria</taxon>
        <taxon>Bacillati</taxon>
        <taxon>Bacillota</taxon>
        <taxon>Bacilli</taxon>
        <taxon>Bacillales</taxon>
        <taxon>Paenibacillaceae</taxon>
        <taxon>Paenibacillus</taxon>
    </lineage>
</organism>
<dbReference type="AlphaFoldDB" id="A0A855YGR7"/>
<sequence length="373" mass="43458">MLRTLLITNQIAPYRIPVYNKINQSDSIDFTVWFLQEKESNREWNIDYSEMEFAHEQMRGFHIFVQKLDMGVHLNPGLFWRLIRFNPDVVMTTGYEAPGYWTGMFYAKIFRKRFVVWYGSTLHSSRVQNKLFNSIRKFFFGRADAFVSYGTESAKCMEYYGVDPEKIVIGYNTVDVKYYRQHYKDSRKAKRQEEAKMQFLYIGQLIERKGLLQVLQALSKLQSKNWEFKIVGSGSDEVILRKKAEEYGLSDHVLFEGYKQKEQLGTYLAQADCLVFPSLIEVWGLVVNEALATNTFVLASKYAGATKDIIADKQNGLVIDPLDQQNMIEAFHWVMGHKEYIQSQRSQGLSLWRKLHPNSYARSVETAIKKAAL</sequence>
<dbReference type="InterPro" id="IPR001296">
    <property type="entry name" value="Glyco_trans_1"/>
</dbReference>
<gene>
    <name evidence="3" type="ORF">DET56_101424</name>
</gene>
<dbReference type="Proteomes" id="UP000247078">
    <property type="component" value="Unassembled WGS sequence"/>
</dbReference>
<evidence type="ECO:0000259" key="1">
    <source>
        <dbReference type="Pfam" id="PF00534"/>
    </source>
</evidence>
<reference evidence="3 4" key="1">
    <citation type="submission" date="2018-05" db="EMBL/GenBank/DDBJ databases">
        <title>Freshwater and sediment microbial communities from various areas in North America, analyzing microbe dynamics in response to fracking.</title>
        <authorList>
            <person name="Lamendella R."/>
        </authorList>
    </citation>
    <scope>NUCLEOTIDE SEQUENCE [LARGE SCALE GENOMIC DNA]</scope>
    <source>
        <strain evidence="3 4">DB-3</strain>
    </source>
</reference>
<dbReference type="SUPFAM" id="SSF53756">
    <property type="entry name" value="UDP-Glycosyltransferase/glycogen phosphorylase"/>
    <property type="match status" value="1"/>
</dbReference>
<dbReference type="EMBL" id="QGTZ01000001">
    <property type="protein sequence ID" value="PWW45223.1"/>
    <property type="molecule type" value="Genomic_DNA"/>
</dbReference>
<dbReference type="Pfam" id="PF13439">
    <property type="entry name" value="Glyco_transf_4"/>
    <property type="match status" value="1"/>
</dbReference>
<dbReference type="Gene3D" id="3.40.50.2000">
    <property type="entry name" value="Glycogen Phosphorylase B"/>
    <property type="match status" value="2"/>
</dbReference>
<accession>A0A855YGR7</accession>
<dbReference type="GO" id="GO:0016757">
    <property type="term" value="F:glycosyltransferase activity"/>
    <property type="evidence" value="ECO:0007669"/>
    <property type="project" value="InterPro"/>
</dbReference>
<evidence type="ECO:0000313" key="4">
    <source>
        <dbReference type="Proteomes" id="UP000247078"/>
    </source>
</evidence>
<dbReference type="InterPro" id="IPR028098">
    <property type="entry name" value="Glyco_trans_4-like_N"/>
</dbReference>
<evidence type="ECO:0000259" key="2">
    <source>
        <dbReference type="Pfam" id="PF13439"/>
    </source>
</evidence>
<proteinExistence type="predicted"/>
<dbReference type="RefSeq" id="WP_109998038.1">
    <property type="nucleotide sequence ID" value="NZ_QGTZ01000001.1"/>
</dbReference>
<dbReference type="CDD" id="cd03801">
    <property type="entry name" value="GT4_PimA-like"/>
    <property type="match status" value="1"/>
</dbReference>
<dbReference type="PANTHER" id="PTHR45947">
    <property type="entry name" value="SULFOQUINOVOSYL TRANSFERASE SQD2"/>
    <property type="match status" value="1"/>
</dbReference>
<feature type="domain" description="Glycosyl transferase family 1" evidence="1">
    <location>
        <begin position="186"/>
        <end position="338"/>
    </location>
</feature>
<dbReference type="Pfam" id="PF00534">
    <property type="entry name" value="Glycos_transf_1"/>
    <property type="match status" value="1"/>
</dbReference>
<protein>
    <submittedName>
        <fullName evidence="3">Glycosyltransferase involved in cell wall biosynthesis</fullName>
    </submittedName>
</protein>
<keyword evidence="3" id="KW-0808">Transferase</keyword>